<dbReference type="PANTHER" id="PTHR39186">
    <property type="entry name" value="DUF2071 FAMILY PROTEIN"/>
    <property type="match status" value="1"/>
</dbReference>
<dbReference type="InterPro" id="IPR018644">
    <property type="entry name" value="DUF2071"/>
</dbReference>
<organism evidence="1 2">
    <name type="scientific">Georgenia faecalis</name>
    <dbReference type="NCBI Taxonomy" id="2483799"/>
    <lineage>
        <taxon>Bacteria</taxon>
        <taxon>Bacillati</taxon>
        <taxon>Actinomycetota</taxon>
        <taxon>Actinomycetes</taxon>
        <taxon>Micrococcales</taxon>
        <taxon>Bogoriellaceae</taxon>
        <taxon>Georgenia</taxon>
    </lineage>
</organism>
<evidence type="ECO:0000313" key="2">
    <source>
        <dbReference type="Proteomes" id="UP001595955"/>
    </source>
</evidence>
<dbReference type="EMBL" id="JBHSGF010000001">
    <property type="protein sequence ID" value="MFC4553726.1"/>
    <property type="molecule type" value="Genomic_DNA"/>
</dbReference>
<evidence type="ECO:0000313" key="1">
    <source>
        <dbReference type="EMBL" id="MFC4553726.1"/>
    </source>
</evidence>
<proteinExistence type="predicted"/>
<protein>
    <submittedName>
        <fullName evidence="1">YqjF family protein</fullName>
    </submittedName>
</protein>
<dbReference type="SUPFAM" id="SSF160104">
    <property type="entry name" value="Acetoacetate decarboxylase-like"/>
    <property type="match status" value="1"/>
</dbReference>
<dbReference type="RefSeq" id="WP_222928746.1">
    <property type="nucleotide sequence ID" value="NZ_CP033325.1"/>
</dbReference>
<comment type="caution">
    <text evidence="1">The sequence shown here is derived from an EMBL/GenBank/DDBJ whole genome shotgun (WGS) entry which is preliminary data.</text>
</comment>
<reference evidence="2" key="1">
    <citation type="journal article" date="2019" name="Int. J. Syst. Evol. Microbiol.">
        <title>The Global Catalogue of Microorganisms (GCM) 10K type strain sequencing project: providing services to taxonomists for standard genome sequencing and annotation.</title>
        <authorList>
            <consortium name="The Broad Institute Genomics Platform"/>
            <consortium name="The Broad Institute Genome Sequencing Center for Infectious Disease"/>
            <person name="Wu L."/>
            <person name="Ma J."/>
        </authorList>
    </citation>
    <scope>NUCLEOTIDE SEQUENCE [LARGE SCALE GENOMIC DNA]</scope>
    <source>
        <strain evidence="2">JCM 3369</strain>
    </source>
</reference>
<gene>
    <name evidence="1" type="ORF">ACFO3F_00560</name>
</gene>
<name>A0ABV9D505_9MICO</name>
<dbReference type="PANTHER" id="PTHR39186:SF1">
    <property type="entry name" value="DUF2071 DOMAIN-CONTAINING PROTEIN"/>
    <property type="match status" value="1"/>
</dbReference>
<keyword evidence="2" id="KW-1185">Reference proteome</keyword>
<sequence>MSTEVAPHRVGVPVNLHVWEDLTFLHWSYPADVVQALLPPGLTVQAYEGRAWVGVTPFRMRDVRVPGLPAVPHLSTFPEVNVRTYTRTPDGTAGIWFFSLECPRLPFIAALRALGLPYRWADIAMATDRPGSRVAYRSARRPLGGRGDTGVGLRAQVEVGPRITAPGELAVALTARWWAFSRRAGRLWRVPAEHEPWPLHEATARVDGDSLLRACGLPAPTGRPMVHFSPGVHVRLGPPRPAG</sequence>
<dbReference type="Pfam" id="PF09844">
    <property type="entry name" value="DUF2071"/>
    <property type="match status" value="1"/>
</dbReference>
<dbReference type="InterPro" id="IPR023375">
    <property type="entry name" value="ADC_dom_sf"/>
</dbReference>
<dbReference type="Proteomes" id="UP001595955">
    <property type="component" value="Unassembled WGS sequence"/>
</dbReference>
<accession>A0ABV9D505</accession>